<dbReference type="InterPro" id="IPR003137">
    <property type="entry name" value="PA_domain"/>
</dbReference>
<organism evidence="2">
    <name type="scientific">Cladocopium goreaui</name>
    <dbReference type="NCBI Taxonomy" id="2562237"/>
    <lineage>
        <taxon>Eukaryota</taxon>
        <taxon>Sar</taxon>
        <taxon>Alveolata</taxon>
        <taxon>Dinophyceae</taxon>
        <taxon>Suessiales</taxon>
        <taxon>Symbiodiniaceae</taxon>
        <taxon>Cladocopium</taxon>
    </lineage>
</organism>
<evidence type="ECO:0000313" key="3">
    <source>
        <dbReference type="EMBL" id="CAL4790743.1"/>
    </source>
</evidence>
<dbReference type="EMBL" id="CAMXCT030003268">
    <property type="protein sequence ID" value="CAL4790743.1"/>
    <property type="molecule type" value="Genomic_DNA"/>
</dbReference>
<evidence type="ECO:0000313" key="2">
    <source>
        <dbReference type="EMBL" id="CAI4003431.1"/>
    </source>
</evidence>
<keyword evidence="4" id="KW-1185">Reference proteome</keyword>
<dbReference type="EMBL" id="CAMXCT010003268">
    <property type="protein sequence ID" value="CAI4003431.1"/>
    <property type="molecule type" value="Genomic_DNA"/>
</dbReference>
<evidence type="ECO:0000259" key="1">
    <source>
        <dbReference type="Pfam" id="PF02225"/>
    </source>
</evidence>
<evidence type="ECO:0000313" key="4">
    <source>
        <dbReference type="Proteomes" id="UP001152797"/>
    </source>
</evidence>
<dbReference type="Proteomes" id="UP001152797">
    <property type="component" value="Unassembled WGS sequence"/>
</dbReference>
<accession>A0A9P1G8B5</accession>
<gene>
    <name evidence="2" type="ORF">C1SCF055_LOCUS29301</name>
</gene>
<protein>
    <submittedName>
        <fullName evidence="3">PA domain-containing protein</fullName>
    </submittedName>
</protein>
<reference evidence="2" key="1">
    <citation type="submission" date="2022-10" db="EMBL/GenBank/DDBJ databases">
        <authorList>
            <person name="Chen Y."/>
            <person name="Dougan E. K."/>
            <person name="Chan C."/>
            <person name="Rhodes N."/>
            <person name="Thang M."/>
        </authorList>
    </citation>
    <scope>NUCLEOTIDE SEQUENCE</scope>
</reference>
<dbReference type="SUPFAM" id="SSF52025">
    <property type="entry name" value="PA domain"/>
    <property type="match status" value="1"/>
</dbReference>
<dbReference type="AlphaFoldDB" id="A0A9P1G8B5"/>
<feature type="domain" description="PA" evidence="1">
    <location>
        <begin position="330"/>
        <end position="406"/>
    </location>
</feature>
<comment type="caution">
    <text evidence="2">The sequence shown here is derived from an EMBL/GenBank/DDBJ whole genome shotgun (WGS) entry which is preliminary data.</text>
</comment>
<reference evidence="3 4" key="2">
    <citation type="submission" date="2024-05" db="EMBL/GenBank/DDBJ databases">
        <authorList>
            <person name="Chen Y."/>
            <person name="Shah S."/>
            <person name="Dougan E. K."/>
            <person name="Thang M."/>
            <person name="Chan C."/>
        </authorList>
    </citation>
    <scope>NUCLEOTIDE SEQUENCE [LARGE SCALE GENOMIC DNA]</scope>
</reference>
<dbReference type="Pfam" id="PF02225">
    <property type="entry name" value="PA"/>
    <property type="match status" value="1"/>
</dbReference>
<dbReference type="EMBL" id="CAMXCT020003268">
    <property type="protein sequence ID" value="CAL1156806.1"/>
    <property type="molecule type" value="Genomic_DNA"/>
</dbReference>
<proteinExistence type="predicted"/>
<sequence>MPWSVTMEVLDELLVLKVLAFCSLKSLATWETLRSSRERQSAEYASYWLRLLHGQADVSDVSRDPRAATAAKAELRGIKAAFAQLSVSRASNGGWKALSIGELEECSLMAHRLHLDYGEGRRLFDAEGRCIAQVQRVGLTHFDVQGCFADDDWHNFLESVRDSEWRPLRQLRPARSEYLEVFDTLLSFGLITEGHPAFHGFAFMPDMSNLVWRAEGHRQFLHVVMTLFCGGIQRRCEAYMGPGNEDVLDQYIGYFQPWHVAPFWVHTPSNFEGLHQSVNLEMRQMSIESPSSRWHCVQTMDAEWNEHLDSTPFCPTIFAGAQNPFATLPFEAGLFEGSIALIRQGGGCGFAHKACAARDAGAVGCIIWSTEPILDLLNGPMVRTFQGQESPDPGIPCVLISDDAGRRVHAALDQGPLYVQIRIDRNESFQTFRENVAQGHRVRVAMLAEYISAKPGMGGVDFQEYFFRNM</sequence>
<dbReference type="Gene3D" id="3.50.30.30">
    <property type="match status" value="1"/>
</dbReference>
<name>A0A9P1G8B5_9DINO</name>
<dbReference type="InterPro" id="IPR046450">
    <property type="entry name" value="PA_dom_sf"/>
</dbReference>